<feature type="region of interest" description="Disordered" evidence="1">
    <location>
        <begin position="1"/>
        <end position="32"/>
    </location>
</feature>
<feature type="compositionally biased region" description="Polar residues" evidence="1">
    <location>
        <begin position="233"/>
        <end position="251"/>
    </location>
</feature>
<comment type="caution">
    <text evidence="2">The sequence shown here is derived from an EMBL/GenBank/DDBJ whole genome shotgun (WGS) entry which is preliminary data.</text>
</comment>
<reference evidence="2" key="2">
    <citation type="submission" date="2023-06" db="EMBL/GenBank/DDBJ databases">
        <authorList>
            <consortium name="Lawrence Berkeley National Laboratory"/>
            <person name="Haridas S."/>
            <person name="Hensen N."/>
            <person name="Bonometti L."/>
            <person name="Westerberg I."/>
            <person name="Brannstrom I.O."/>
            <person name="Guillou S."/>
            <person name="Cros-Aarteil S."/>
            <person name="Calhoun S."/>
            <person name="Kuo A."/>
            <person name="Mondo S."/>
            <person name="Pangilinan J."/>
            <person name="Riley R."/>
            <person name="Labutti K."/>
            <person name="Andreopoulos B."/>
            <person name="Lipzen A."/>
            <person name="Chen C."/>
            <person name="Yanf M."/>
            <person name="Daum C."/>
            <person name="Ng V."/>
            <person name="Clum A."/>
            <person name="Steindorff A."/>
            <person name="Ohm R."/>
            <person name="Martin F."/>
            <person name="Silar P."/>
            <person name="Natvig D."/>
            <person name="Lalanne C."/>
            <person name="Gautier V."/>
            <person name="Ament-Velasquez S.L."/>
            <person name="Kruys A."/>
            <person name="Hutchinson M.I."/>
            <person name="Powell A.J."/>
            <person name="Barry K."/>
            <person name="Miller A.N."/>
            <person name="Grigoriev I.V."/>
            <person name="Debuchy R."/>
            <person name="Gladieux P."/>
            <person name="Thoren M.H."/>
            <person name="Johannesson H."/>
        </authorList>
    </citation>
    <scope>NUCLEOTIDE SEQUENCE</scope>
    <source>
        <strain evidence="2">CBS 958.72</strain>
    </source>
</reference>
<organism evidence="2 3">
    <name type="scientific">Lasiosphaeria ovina</name>
    <dbReference type="NCBI Taxonomy" id="92902"/>
    <lineage>
        <taxon>Eukaryota</taxon>
        <taxon>Fungi</taxon>
        <taxon>Dikarya</taxon>
        <taxon>Ascomycota</taxon>
        <taxon>Pezizomycotina</taxon>
        <taxon>Sordariomycetes</taxon>
        <taxon>Sordariomycetidae</taxon>
        <taxon>Sordariales</taxon>
        <taxon>Lasiosphaeriaceae</taxon>
        <taxon>Lasiosphaeria</taxon>
    </lineage>
</organism>
<dbReference type="Proteomes" id="UP001287356">
    <property type="component" value="Unassembled WGS sequence"/>
</dbReference>
<dbReference type="AlphaFoldDB" id="A0AAE0NLE5"/>
<name>A0AAE0NLE5_9PEZI</name>
<dbReference type="EMBL" id="JAULSN010000001">
    <property type="protein sequence ID" value="KAK3383600.1"/>
    <property type="molecule type" value="Genomic_DNA"/>
</dbReference>
<gene>
    <name evidence="2" type="ORF">B0T24DRAFT_55230</name>
</gene>
<keyword evidence="3" id="KW-1185">Reference proteome</keyword>
<evidence type="ECO:0000313" key="2">
    <source>
        <dbReference type="EMBL" id="KAK3383600.1"/>
    </source>
</evidence>
<evidence type="ECO:0000313" key="3">
    <source>
        <dbReference type="Proteomes" id="UP001287356"/>
    </source>
</evidence>
<accession>A0AAE0NLE5</accession>
<protein>
    <submittedName>
        <fullName evidence="2">Uncharacterized protein</fullName>
    </submittedName>
</protein>
<sequence length="334" mass="36904">MPQPRDAGDSRSRIRREAIITIDGENSSLGPKESMRTTIKSGAMDTHFQQQYGRPKAFRKLSNASSIISEIFRHPDTTEDLLRWKIKRANDRDASRELIDFLRNTPPPRNNFISIPDTYGRKPEPKKKRHPFFWALRKKLGMARAGRDAAPSPGLIRLPDSAVAGRTIGGHRHIAISIPIEHAHLSPVLRPIECNWTRPSSPTVETQGLARLNPDRSVVSVLEPVDQDRESIESQSGTGTPVIPPNSQDMFSSLLDPGESLESPATDLTVPSTEEMPRELKPLHSRTADASVGAQSAIVVPPPRLTAPHKDSVSDPYSMTGRSPINILPRNSSL</sequence>
<reference evidence="2" key="1">
    <citation type="journal article" date="2023" name="Mol. Phylogenet. Evol.">
        <title>Genome-scale phylogeny and comparative genomics of the fungal order Sordariales.</title>
        <authorList>
            <person name="Hensen N."/>
            <person name="Bonometti L."/>
            <person name="Westerberg I."/>
            <person name="Brannstrom I.O."/>
            <person name="Guillou S."/>
            <person name="Cros-Aarteil S."/>
            <person name="Calhoun S."/>
            <person name="Haridas S."/>
            <person name="Kuo A."/>
            <person name="Mondo S."/>
            <person name="Pangilinan J."/>
            <person name="Riley R."/>
            <person name="LaButti K."/>
            <person name="Andreopoulos B."/>
            <person name="Lipzen A."/>
            <person name="Chen C."/>
            <person name="Yan M."/>
            <person name="Daum C."/>
            <person name="Ng V."/>
            <person name="Clum A."/>
            <person name="Steindorff A."/>
            <person name="Ohm R.A."/>
            <person name="Martin F."/>
            <person name="Silar P."/>
            <person name="Natvig D.O."/>
            <person name="Lalanne C."/>
            <person name="Gautier V."/>
            <person name="Ament-Velasquez S.L."/>
            <person name="Kruys A."/>
            <person name="Hutchinson M.I."/>
            <person name="Powell A.J."/>
            <person name="Barry K."/>
            <person name="Miller A.N."/>
            <person name="Grigoriev I.V."/>
            <person name="Debuchy R."/>
            <person name="Gladieux P."/>
            <person name="Hiltunen Thoren M."/>
            <person name="Johannesson H."/>
        </authorList>
    </citation>
    <scope>NUCLEOTIDE SEQUENCE</scope>
    <source>
        <strain evidence="2">CBS 958.72</strain>
    </source>
</reference>
<feature type="compositionally biased region" description="Polar residues" evidence="1">
    <location>
        <begin position="315"/>
        <end position="334"/>
    </location>
</feature>
<feature type="region of interest" description="Disordered" evidence="1">
    <location>
        <begin position="224"/>
        <end position="334"/>
    </location>
</feature>
<feature type="compositionally biased region" description="Basic and acidic residues" evidence="1">
    <location>
        <begin position="1"/>
        <end position="18"/>
    </location>
</feature>
<proteinExistence type="predicted"/>
<evidence type="ECO:0000256" key="1">
    <source>
        <dbReference type="SAM" id="MobiDB-lite"/>
    </source>
</evidence>